<dbReference type="SUPFAM" id="SSF52833">
    <property type="entry name" value="Thioredoxin-like"/>
    <property type="match status" value="1"/>
</dbReference>
<reference evidence="2 3" key="1">
    <citation type="submission" date="2020-07" db="EMBL/GenBank/DDBJ databases">
        <authorList>
            <person name="Cui H."/>
        </authorList>
    </citation>
    <scope>NUCLEOTIDE SEQUENCE [LARGE SCALE GENOMIC DNA]</scope>
    <source>
        <strain evidence="2 3">YPL8</strain>
    </source>
</reference>
<feature type="region of interest" description="Disordered" evidence="1">
    <location>
        <begin position="98"/>
        <end position="122"/>
    </location>
</feature>
<keyword evidence="3" id="KW-1185">Reference proteome</keyword>
<dbReference type="CDD" id="cd02980">
    <property type="entry name" value="TRX_Fd_family"/>
    <property type="match status" value="1"/>
</dbReference>
<dbReference type="KEGG" id="haly:HYG82_05980"/>
<dbReference type="RefSeq" id="WP_179260166.1">
    <property type="nucleotide sequence ID" value="NZ_CP058601.1"/>
</dbReference>
<evidence type="ECO:0000256" key="1">
    <source>
        <dbReference type="SAM" id="MobiDB-lite"/>
    </source>
</evidence>
<dbReference type="OrthoDB" id="198458at2157"/>
<gene>
    <name evidence="2" type="ORF">HYG82_05980</name>
</gene>
<sequence length="122" mass="13294">MKDRTEQHRERLEAHVFVCTNDRDSPHANCAAAGGEETVTAINEWLRDRDAFWTTVSVSTTSCLGLCSEDGAAVSIQPRNTWYSDVTPADVPDLLESEFGADANLDSESEFGADANSDRDPG</sequence>
<dbReference type="InterPro" id="IPR036249">
    <property type="entry name" value="Thioredoxin-like_sf"/>
</dbReference>
<dbReference type="Proteomes" id="UP000509241">
    <property type="component" value="Chromosome"/>
</dbReference>
<dbReference type="GeneID" id="56032821"/>
<accession>A0A7D5GGN3</accession>
<evidence type="ECO:0000313" key="3">
    <source>
        <dbReference type="Proteomes" id="UP000509241"/>
    </source>
</evidence>
<dbReference type="EMBL" id="CP058601">
    <property type="protein sequence ID" value="QLG48427.1"/>
    <property type="molecule type" value="Genomic_DNA"/>
</dbReference>
<dbReference type="Gene3D" id="3.40.30.10">
    <property type="entry name" value="Glutaredoxin"/>
    <property type="match status" value="1"/>
</dbReference>
<organism evidence="2 3">
    <name type="scientific">Natrinema halophilum</name>
    <dbReference type="NCBI Taxonomy" id="1699371"/>
    <lineage>
        <taxon>Archaea</taxon>
        <taxon>Methanobacteriati</taxon>
        <taxon>Methanobacteriota</taxon>
        <taxon>Stenosarchaea group</taxon>
        <taxon>Halobacteria</taxon>
        <taxon>Halobacteriales</taxon>
        <taxon>Natrialbaceae</taxon>
        <taxon>Natrinema</taxon>
    </lineage>
</organism>
<protein>
    <submittedName>
        <fullName evidence="2">(2Fe-2S) ferredoxin domain-containing protein</fullName>
    </submittedName>
</protein>
<dbReference type="AlphaFoldDB" id="A0A7D5GGN3"/>
<proteinExistence type="predicted"/>
<evidence type="ECO:0000313" key="2">
    <source>
        <dbReference type="EMBL" id="QLG48427.1"/>
    </source>
</evidence>
<name>A0A7D5GGN3_9EURY</name>